<feature type="transmembrane region" description="Helical" evidence="1">
    <location>
        <begin position="31"/>
        <end position="64"/>
    </location>
</feature>
<proteinExistence type="predicted"/>
<dbReference type="Proteomes" id="UP001221597">
    <property type="component" value="Chromosome"/>
</dbReference>
<evidence type="ECO:0000256" key="1">
    <source>
        <dbReference type="SAM" id="Phobius"/>
    </source>
</evidence>
<feature type="transmembrane region" description="Helical" evidence="1">
    <location>
        <begin position="229"/>
        <end position="249"/>
    </location>
</feature>
<name>A0ABY8ISW3_9BACI</name>
<evidence type="ECO:0000313" key="2">
    <source>
        <dbReference type="EMBL" id="WFT73033.1"/>
    </source>
</evidence>
<gene>
    <name evidence="2" type="ORF">P9989_11490</name>
</gene>
<organism evidence="2 3">
    <name type="scientific">Halobacillus naozhouensis</name>
    <dbReference type="NCBI Taxonomy" id="554880"/>
    <lineage>
        <taxon>Bacteria</taxon>
        <taxon>Bacillati</taxon>
        <taxon>Bacillota</taxon>
        <taxon>Bacilli</taxon>
        <taxon>Bacillales</taxon>
        <taxon>Bacillaceae</taxon>
        <taxon>Halobacillus</taxon>
    </lineage>
</organism>
<keyword evidence="1" id="KW-1133">Transmembrane helix</keyword>
<keyword evidence="3" id="KW-1185">Reference proteome</keyword>
<evidence type="ECO:0000313" key="3">
    <source>
        <dbReference type="Proteomes" id="UP001221597"/>
    </source>
</evidence>
<feature type="transmembrane region" description="Helical" evidence="1">
    <location>
        <begin position="285"/>
        <end position="304"/>
    </location>
</feature>
<feature type="transmembrane region" description="Helical" evidence="1">
    <location>
        <begin position="162"/>
        <end position="184"/>
    </location>
</feature>
<sequence length="374" mass="40884">MTDKGSGYSYVDSGPIILPMEEGSILRKNYILTYLIALIGGLCFAFLALPLPWILGPVTLLILYKIKGDHQTQSSLLLRDLAFWLLGIQIGLTFQPDTWTNIGPYLLPYALFSFAIIATSLLFAFVLSKRSAMETKTTLIGSVPGGLSAMIAVSESLQGNTVLVTIFHTIRLVSVLFIIPFAATHWLYMDEPAAAAVETHVEPSGYWTLLIYFLSLTAGYVVKKRIPASLIIIPMLLIGACQTAGIALYPLPSVLFIGAQLMIGVHLGHKIVLKDVIRAGRFCGYFFALALLLISLSFLLGFLLSEWTEMGLTTAILSLAPGGLIEMALTAQDAGANPAIVSSLQTIRLLIIVLVMPFLLEWFFNKPKRMNIKN</sequence>
<feature type="transmembrane region" description="Helical" evidence="1">
    <location>
        <begin position="347"/>
        <end position="364"/>
    </location>
</feature>
<dbReference type="RefSeq" id="WP_283075061.1">
    <property type="nucleotide sequence ID" value="NZ_CP121671.1"/>
</dbReference>
<protein>
    <submittedName>
        <fullName evidence="2">AbrB family transcriptional regulator</fullName>
    </submittedName>
</protein>
<feature type="transmembrane region" description="Helical" evidence="1">
    <location>
        <begin position="76"/>
        <end position="94"/>
    </location>
</feature>
<dbReference type="PANTHER" id="PTHR38457">
    <property type="entry name" value="REGULATOR ABRB-RELATED"/>
    <property type="match status" value="1"/>
</dbReference>
<feature type="transmembrane region" description="Helical" evidence="1">
    <location>
        <begin position="204"/>
        <end position="222"/>
    </location>
</feature>
<accession>A0ABY8ISW3</accession>
<dbReference type="NCBIfam" id="TIGR03082">
    <property type="entry name" value="Gneg_AbrB_dup"/>
    <property type="match status" value="2"/>
</dbReference>
<dbReference type="InterPro" id="IPR007820">
    <property type="entry name" value="AbrB_fam"/>
</dbReference>
<dbReference type="EMBL" id="CP121671">
    <property type="protein sequence ID" value="WFT73033.1"/>
    <property type="molecule type" value="Genomic_DNA"/>
</dbReference>
<feature type="transmembrane region" description="Helical" evidence="1">
    <location>
        <begin position="255"/>
        <end position="273"/>
    </location>
</feature>
<dbReference type="Pfam" id="PF05145">
    <property type="entry name" value="AbrB"/>
    <property type="match status" value="1"/>
</dbReference>
<dbReference type="PANTHER" id="PTHR38457:SF1">
    <property type="entry name" value="REGULATOR ABRB-RELATED"/>
    <property type="match status" value="1"/>
</dbReference>
<dbReference type="InterPro" id="IPR017516">
    <property type="entry name" value="AbrB_dup"/>
</dbReference>
<keyword evidence="1" id="KW-0472">Membrane</keyword>
<reference evidence="2 3" key="1">
    <citation type="submission" date="2023-04" db="EMBL/GenBank/DDBJ databases">
        <title>Genome sequence of Halobacillus naozhouensis KACC 21980.</title>
        <authorList>
            <person name="Kim S."/>
            <person name="Heo J."/>
            <person name="Kwon S.-W."/>
        </authorList>
    </citation>
    <scope>NUCLEOTIDE SEQUENCE [LARGE SCALE GENOMIC DNA]</scope>
    <source>
        <strain evidence="2 3">KCTC 13234</strain>
    </source>
</reference>
<feature type="transmembrane region" description="Helical" evidence="1">
    <location>
        <begin position="106"/>
        <end position="127"/>
    </location>
</feature>
<dbReference type="PIRSF" id="PIRSF038991">
    <property type="entry name" value="Protein_AbrB"/>
    <property type="match status" value="1"/>
</dbReference>
<keyword evidence="1" id="KW-0812">Transmembrane</keyword>